<organism evidence="3 4">
    <name type="scientific">Datura stramonium</name>
    <name type="common">Jimsonweed</name>
    <name type="synonym">Common thornapple</name>
    <dbReference type="NCBI Taxonomy" id="4076"/>
    <lineage>
        <taxon>Eukaryota</taxon>
        <taxon>Viridiplantae</taxon>
        <taxon>Streptophyta</taxon>
        <taxon>Embryophyta</taxon>
        <taxon>Tracheophyta</taxon>
        <taxon>Spermatophyta</taxon>
        <taxon>Magnoliopsida</taxon>
        <taxon>eudicotyledons</taxon>
        <taxon>Gunneridae</taxon>
        <taxon>Pentapetalae</taxon>
        <taxon>asterids</taxon>
        <taxon>lamiids</taxon>
        <taxon>Solanales</taxon>
        <taxon>Solanaceae</taxon>
        <taxon>Solanoideae</taxon>
        <taxon>Datureae</taxon>
        <taxon>Datura</taxon>
    </lineage>
</organism>
<proteinExistence type="predicted"/>
<protein>
    <submittedName>
        <fullName evidence="3">Uncharacterized protein</fullName>
    </submittedName>
</protein>
<keyword evidence="1" id="KW-0175">Coiled coil</keyword>
<keyword evidence="4" id="KW-1185">Reference proteome</keyword>
<feature type="coiled-coil region" evidence="1">
    <location>
        <begin position="75"/>
        <end position="109"/>
    </location>
</feature>
<comment type="caution">
    <text evidence="3">The sequence shown here is derived from an EMBL/GenBank/DDBJ whole genome shotgun (WGS) entry which is preliminary data.</text>
</comment>
<feature type="region of interest" description="Disordered" evidence="2">
    <location>
        <begin position="16"/>
        <end position="43"/>
    </location>
</feature>
<name>A0ABS8VKZ1_DATST</name>
<dbReference type="EMBL" id="JACEIK010005410">
    <property type="protein sequence ID" value="MCE0481434.1"/>
    <property type="molecule type" value="Genomic_DNA"/>
</dbReference>
<evidence type="ECO:0000313" key="4">
    <source>
        <dbReference type="Proteomes" id="UP000823775"/>
    </source>
</evidence>
<reference evidence="3 4" key="1">
    <citation type="journal article" date="2021" name="BMC Genomics">
        <title>Datura genome reveals duplications of psychoactive alkaloid biosynthetic genes and high mutation rate following tissue culture.</title>
        <authorList>
            <person name="Rajewski A."/>
            <person name="Carter-House D."/>
            <person name="Stajich J."/>
            <person name="Litt A."/>
        </authorList>
    </citation>
    <scope>NUCLEOTIDE SEQUENCE [LARGE SCALE GENOMIC DNA]</scope>
    <source>
        <strain evidence="3">AR-01</strain>
    </source>
</reference>
<evidence type="ECO:0000313" key="3">
    <source>
        <dbReference type="EMBL" id="MCE0481434.1"/>
    </source>
</evidence>
<evidence type="ECO:0000256" key="1">
    <source>
        <dbReference type="SAM" id="Coils"/>
    </source>
</evidence>
<sequence length="191" mass="21665">MDELIGNLKTYELKKQQNLERREPKRDVALKAAKSDSSEDEADMDYLTHRKSGHLSKSVLFKNRSSIEATPRKGNKAFNEVQVELEDELKKVKINLTAQLDRNEKLELDLVRVKADLDKSLQWTWSSQPLASINKGTIVLKKALSFKEQRSPMIPTTNMCQILIIGSALTAAKNVIIRILVRIKILPLKGT</sequence>
<feature type="compositionally biased region" description="Basic and acidic residues" evidence="2">
    <location>
        <begin position="16"/>
        <end position="37"/>
    </location>
</feature>
<evidence type="ECO:0000256" key="2">
    <source>
        <dbReference type="SAM" id="MobiDB-lite"/>
    </source>
</evidence>
<gene>
    <name evidence="3" type="ORF">HAX54_039202</name>
</gene>
<dbReference type="Proteomes" id="UP000823775">
    <property type="component" value="Unassembled WGS sequence"/>
</dbReference>
<accession>A0ABS8VKZ1</accession>